<dbReference type="EMBL" id="JAQQXR010000001">
    <property type="protein sequence ID" value="MDC8756765.1"/>
    <property type="molecule type" value="Genomic_DNA"/>
</dbReference>
<dbReference type="Pfam" id="PF09489">
    <property type="entry name" value="CbtB"/>
    <property type="match status" value="1"/>
</dbReference>
<evidence type="ECO:0000256" key="1">
    <source>
        <dbReference type="SAM" id="Phobius"/>
    </source>
</evidence>
<organism evidence="2 3">
    <name type="scientific">Janthinobacterium fluminis</name>
    <dbReference type="NCBI Taxonomy" id="2987524"/>
    <lineage>
        <taxon>Bacteria</taxon>
        <taxon>Pseudomonadati</taxon>
        <taxon>Pseudomonadota</taxon>
        <taxon>Betaproteobacteria</taxon>
        <taxon>Burkholderiales</taxon>
        <taxon>Oxalobacteraceae</taxon>
        <taxon>Janthinobacterium</taxon>
    </lineage>
</organism>
<comment type="caution">
    <text evidence="2">The sequence shown here is derived from an EMBL/GenBank/DDBJ whole genome shotgun (WGS) entry which is preliminary data.</text>
</comment>
<name>A0ABT5JWF8_9BURK</name>
<keyword evidence="1" id="KW-0812">Transmembrane</keyword>
<keyword evidence="1" id="KW-1133">Transmembrane helix</keyword>
<protein>
    <submittedName>
        <fullName evidence="2">CbtB-domain containing protein</fullName>
    </submittedName>
</protein>
<dbReference type="RefSeq" id="WP_273669398.1">
    <property type="nucleotide sequence ID" value="NZ_JAQQXR010000001.1"/>
</dbReference>
<evidence type="ECO:0000313" key="3">
    <source>
        <dbReference type="Proteomes" id="UP001221208"/>
    </source>
</evidence>
<keyword evidence="1" id="KW-0472">Membrane</keyword>
<reference evidence="2 3" key="1">
    <citation type="submission" date="2022-10" db="EMBL/GenBank/DDBJ databases">
        <title>Janthinobacterium sp. hw3 Genome sequencing.</title>
        <authorList>
            <person name="Park S."/>
        </authorList>
    </citation>
    <scope>NUCLEOTIDE SEQUENCE [LARGE SCALE GENOMIC DNA]</scope>
    <source>
        <strain evidence="3">hw3</strain>
    </source>
</reference>
<sequence length="65" mass="6798">MSTQHAVVGPGNSQSQLALWKDKVLPFLMAGGLGIVLLYGAAFAETEALHNAAHDGRHSAGFPCH</sequence>
<feature type="transmembrane region" description="Helical" evidence="1">
    <location>
        <begin position="24"/>
        <end position="44"/>
    </location>
</feature>
<proteinExistence type="predicted"/>
<evidence type="ECO:0000313" key="2">
    <source>
        <dbReference type="EMBL" id="MDC8756765.1"/>
    </source>
</evidence>
<gene>
    <name evidence="2" type="ORF">OIK44_04095</name>
</gene>
<accession>A0ABT5JWF8</accession>
<dbReference type="Proteomes" id="UP001221208">
    <property type="component" value="Unassembled WGS sequence"/>
</dbReference>
<dbReference type="InterPro" id="IPR012667">
    <property type="entry name" value="CbtB_put"/>
</dbReference>
<keyword evidence="3" id="KW-1185">Reference proteome</keyword>